<gene>
    <name evidence="1" type="ORF">UR93_C0009G0002</name>
</gene>
<dbReference type="AlphaFoldDB" id="A0A0G0D3G5"/>
<evidence type="ECO:0000313" key="2">
    <source>
        <dbReference type="Proteomes" id="UP000034316"/>
    </source>
</evidence>
<reference evidence="1 2" key="1">
    <citation type="journal article" date="2015" name="Nature">
        <title>rRNA introns, odd ribosomes, and small enigmatic genomes across a large radiation of phyla.</title>
        <authorList>
            <person name="Brown C.T."/>
            <person name="Hug L.A."/>
            <person name="Thomas B.C."/>
            <person name="Sharon I."/>
            <person name="Castelle C.J."/>
            <person name="Singh A."/>
            <person name="Wilkins M.J."/>
            <person name="Williams K.H."/>
            <person name="Banfield J.F."/>
        </authorList>
    </citation>
    <scope>NUCLEOTIDE SEQUENCE [LARGE SCALE GENOMIC DNA]</scope>
</reference>
<sequence length="56" mass="6582">MSIVEESEFKGNAMIVLKNNEEDQYPFQFGVKKAKLVLENIDVIKKFVEKHDRPQE</sequence>
<dbReference type="Proteomes" id="UP000034316">
    <property type="component" value="Unassembled WGS sequence"/>
</dbReference>
<dbReference type="STRING" id="1618333.UR93_C0009G0002"/>
<name>A0A0G0D3G5_9BACT</name>
<organism evidence="1 2">
    <name type="scientific">Berkelbacteria bacterium GW2011_GWA2_35_9</name>
    <dbReference type="NCBI Taxonomy" id="1618333"/>
    <lineage>
        <taxon>Bacteria</taxon>
        <taxon>Candidatus Berkelbacteria</taxon>
    </lineage>
</organism>
<comment type="caution">
    <text evidence="1">The sequence shown here is derived from an EMBL/GenBank/DDBJ whole genome shotgun (WGS) entry which is preliminary data.</text>
</comment>
<proteinExistence type="predicted"/>
<protein>
    <submittedName>
        <fullName evidence="1">Uncharacterized protein</fullName>
    </submittedName>
</protein>
<dbReference type="EMBL" id="LBRB01000009">
    <property type="protein sequence ID" value="KKP88714.1"/>
    <property type="molecule type" value="Genomic_DNA"/>
</dbReference>
<evidence type="ECO:0000313" key="1">
    <source>
        <dbReference type="EMBL" id="KKP88714.1"/>
    </source>
</evidence>
<accession>A0A0G0D3G5</accession>